<proteinExistence type="predicted"/>
<comment type="caution">
    <text evidence="1">The sequence shown here is derived from an EMBL/GenBank/DDBJ whole genome shotgun (WGS) entry which is preliminary data.</text>
</comment>
<evidence type="ECO:0000313" key="1">
    <source>
        <dbReference type="EMBL" id="OEL29818.1"/>
    </source>
</evidence>
<dbReference type="AlphaFoldDB" id="A0A1E5VXH4"/>
<organism evidence="1 2">
    <name type="scientific">Dichanthelium oligosanthes</name>
    <dbReference type="NCBI Taxonomy" id="888268"/>
    <lineage>
        <taxon>Eukaryota</taxon>
        <taxon>Viridiplantae</taxon>
        <taxon>Streptophyta</taxon>
        <taxon>Embryophyta</taxon>
        <taxon>Tracheophyta</taxon>
        <taxon>Spermatophyta</taxon>
        <taxon>Magnoliopsida</taxon>
        <taxon>Liliopsida</taxon>
        <taxon>Poales</taxon>
        <taxon>Poaceae</taxon>
        <taxon>PACMAD clade</taxon>
        <taxon>Panicoideae</taxon>
        <taxon>Panicodae</taxon>
        <taxon>Paniceae</taxon>
        <taxon>Dichantheliinae</taxon>
        <taxon>Dichanthelium</taxon>
    </lineage>
</organism>
<reference evidence="1 2" key="1">
    <citation type="submission" date="2016-09" db="EMBL/GenBank/DDBJ databases">
        <title>The draft genome of Dichanthelium oligosanthes: A C3 panicoid grass species.</title>
        <authorList>
            <person name="Studer A.J."/>
            <person name="Schnable J.C."/>
            <person name="Brutnell T.P."/>
        </authorList>
    </citation>
    <scope>NUCLEOTIDE SEQUENCE [LARGE SCALE GENOMIC DNA]</scope>
    <source>
        <strain evidence="2">cv. Kellogg 1175</strain>
        <tissue evidence="1">Leaf</tissue>
    </source>
</reference>
<gene>
    <name evidence="1" type="ORF">BAE44_0009163</name>
</gene>
<feature type="non-terminal residue" evidence="1">
    <location>
        <position position="1"/>
    </location>
</feature>
<dbReference type="Proteomes" id="UP000095767">
    <property type="component" value="Unassembled WGS sequence"/>
</dbReference>
<keyword evidence="2" id="KW-1185">Reference proteome</keyword>
<dbReference type="OrthoDB" id="662284at2759"/>
<name>A0A1E5VXH4_9POAL</name>
<sequence length="73" mass="8099">LTSEAANVWQAGEVSFASANEEDGNSNVQQQHRFASFNKALEHADGGKRTVPSGPNLIHDFFNFEFFNSILQK</sequence>
<accession>A0A1E5VXH4</accession>
<dbReference type="EMBL" id="LWDX02026865">
    <property type="protein sequence ID" value="OEL29818.1"/>
    <property type="molecule type" value="Genomic_DNA"/>
</dbReference>
<evidence type="ECO:0000313" key="2">
    <source>
        <dbReference type="Proteomes" id="UP000095767"/>
    </source>
</evidence>
<protein>
    <submittedName>
        <fullName evidence="1">Uncharacterized protein</fullName>
    </submittedName>
</protein>